<protein>
    <submittedName>
        <fullName evidence="1">Uncharacterized protein</fullName>
    </submittedName>
</protein>
<reference evidence="1" key="1">
    <citation type="submission" date="2022-07" db="EMBL/GenBank/DDBJ databases">
        <title>Phylogenomic reconstructions and comparative analyses of Kickxellomycotina fungi.</title>
        <authorList>
            <person name="Reynolds N.K."/>
            <person name="Stajich J.E."/>
            <person name="Barry K."/>
            <person name="Grigoriev I.V."/>
            <person name="Crous P."/>
            <person name="Smith M.E."/>
        </authorList>
    </citation>
    <scope>NUCLEOTIDE SEQUENCE</scope>
    <source>
        <strain evidence="1">Benny 63K</strain>
    </source>
</reference>
<accession>A0ACC1IKE7</accession>
<keyword evidence="2" id="KW-1185">Reference proteome</keyword>
<sequence length="449" mass="51221">MGNLLSATLTESEIERQKNAEGMEMTLDPRGKGDLIMITIISIVYSFDFLAVLYMFWNRKYAPIKSKNITIMALIVAVSVVWFVGDLQTNGHIPVAGTHLVNCMAFGMWMRTIIGACGMLSLIAFRAHGLYRVFYLHKPYHGLGLYLPFIIYWVCALVVGLVSQLLKSSMTTEFIPNLDVCSFNQKFQIAIFTFLWVTVALMAAVHWRIRKIKSSFNESREMLVTCVIISAILLYVTVMNYVRPRYPLDVRLRIINTCMDHFATNALWWQIMWAPLFKCMFDRQRYLDQWTYKLQNDGFQREYDMDLNGASSKNQKPILLASSAGKKEGGMFYAIDDKMYGIKGPTSRDNSHNALSQPSQSTMPLSGDLVRSHSTRFSAVVERHHEDILMEIMMEESNGDGTQSNTLQPKSQLYTPISFPDAANTAPLNLADAQYRHLDYVDSNERHLV</sequence>
<proteinExistence type="predicted"/>
<organism evidence="1 2">
    <name type="scientific">Kickxella alabastrina</name>
    <dbReference type="NCBI Taxonomy" id="61397"/>
    <lineage>
        <taxon>Eukaryota</taxon>
        <taxon>Fungi</taxon>
        <taxon>Fungi incertae sedis</taxon>
        <taxon>Zoopagomycota</taxon>
        <taxon>Kickxellomycotina</taxon>
        <taxon>Kickxellomycetes</taxon>
        <taxon>Kickxellales</taxon>
        <taxon>Kickxellaceae</taxon>
        <taxon>Kickxella</taxon>
    </lineage>
</organism>
<gene>
    <name evidence="1" type="ORF">LPJ66_003806</name>
</gene>
<evidence type="ECO:0000313" key="2">
    <source>
        <dbReference type="Proteomes" id="UP001150581"/>
    </source>
</evidence>
<dbReference type="EMBL" id="JANBPG010000409">
    <property type="protein sequence ID" value="KAJ1896744.1"/>
    <property type="molecule type" value="Genomic_DNA"/>
</dbReference>
<comment type="caution">
    <text evidence="1">The sequence shown here is derived from an EMBL/GenBank/DDBJ whole genome shotgun (WGS) entry which is preliminary data.</text>
</comment>
<dbReference type="Proteomes" id="UP001150581">
    <property type="component" value="Unassembled WGS sequence"/>
</dbReference>
<evidence type="ECO:0000313" key="1">
    <source>
        <dbReference type="EMBL" id="KAJ1896744.1"/>
    </source>
</evidence>
<name>A0ACC1IKE7_9FUNG</name>